<name>I2G071_USTHO</name>
<dbReference type="OrthoDB" id="2551482at2759"/>
<accession>I2G071</accession>
<reference evidence="2 3" key="1">
    <citation type="journal article" date="2012" name="Plant Cell">
        <title>Genome comparison of barley and maize smut fungi reveals targeted loss of RNA silencing components and species-specific presence of transposable elements.</title>
        <authorList>
            <person name="Laurie J.D."/>
            <person name="Ali S."/>
            <person name="Linning R."/>
            <person name="Mannhaupt G."/>
            <person name="Wong P."/>
            <person name="Gueldener U."/>
            <person name="Muensterkoetter M."/>
            <person name="Moore R."/>
            <person name="Kahmann R."/>
            <person name="Bakkeren G."/>
            <person name="Schirawski J."/>
        </authorList>
    </citation>
    <scope>NUCLEOTIDE SEQUENCE [LARGE SCALE GENOMIC DNA]</scope>
    <source>
        <strain evidence="3">Uh4875-4</strain>
    </source>
</reference>
<keyword evidence="1" id="KW-0732">Signal</keyword>
<dbReference type="eggNOG" id="ENOG502RCGU">
    <property type="taxonomic scope" value="Eukaryota"/>
</dbReference>
<organism evidence="2 3">
    <name type="scientific">Ustilago hordei</name>
    <name type="common">Barley covered smut fungus</name>
    <dbReference type="NCBI Taxonomy" id="120017"/>
    <lineage>
        <taxon>Eukaryota</taxon>
        <taxon>Fungi</taxon>
        <taxon>Dikarya</taxon>
        <taxon>Basidiomycota</taxon>
        <taxon>Ustilaginomycotina</taxon>
        <taxon>Ustilaginomycetes</taxon>
        <taxon>Ustilaginales</taxon>
        <taxon>Ustilaginaceae</taxon>
        <taxon>Ustilago</taxon>
    </lineage>
</organism>
<dbReference type="AlphaFoldDB" id="I2G071"/>
<sequence>MLALKSQLIGAALVLAFCAEKTYAGEYAYCNKYICSPSPKLPPRKDDYKNLCEAPTDPHKDFAKWPCFTFWNGDLFEVNADTPASDKGPDDFFVVKDDTKKDFTTVDPTKGFKLKWFQNTLQMEYSNFDQEKGCFNITLKHYGSNKLRIWVSDENSKGRDIDTWKQKETSKTFCTKWVHIHVGHDGHYKWW</sequence>
<evidence type="ECO:0000313" key="3">
    <source>
        <dbReference type="Proteomes" id="UP000006174"/>
    </source>
</evidence>
<dbReference type="Proteomes" id="UP000006174">
    <property type="component" value="Unassembled WGS sequence"/>
</dbReference>
<evidence type="ECO:0000256" key="1">
    <source>
        <dbReference type="SAM" id="SignalP"/>
    </source>
</evidence>
<comment type="caution">
    <text evidence="2">The sequence shown here is derived from an EMBL/GenBank/DDBJ whole genome shotgun (WGS) entry which is preliminary data.</text>
</comment>
<proteinExistence type="predicted"/>
<protein>
    <submittedName>
        <fullName evidence="2">Related to Mig1 protein, induced during biotrophic phase</fullName>
    </submittedName>
</protein>
<keyword evidence="3" id="KW-1185">Reference proteome</keyword>
<evidence type="ECO:0000313" key="2">
    <source>
        <dbReference type="EMBL" id="CCF52564.1"/>
    </source>
</evidence>
<feature type="signal peptide" evidence="1">
    <location>
        <begin position="1"/>
        <end position="24"/>
    </location>
</feature>
<dbReference type="HOGENOM" id="CLU_111242_1_0_1"/>
<gene>
    <name evidence="2" type="ORF">UHOR_04675</name>
</gene>
<dbReference type="OMA" id="IRTHAWQ"/>
<dbReference type="EMBL" id="CAGI01000175">
    <property type="protein sequence ID" value="CCF52564.1"/>
    <property type="molecule type" value="Genomic_DNA"/>
</dbReference>
<feature type="chain" id="PRO_5003659312" evidence="1">
    <location>
        <begin position="25"/>
        <end position="191"/>
    </location>
</feature>